<gene>
    <name evidence="8 10" type="primary">tilS</name>
    <name evidence="10" type="ORF">TICRE_09710</name>
</gene>
<evidence type="ECO:0000256" key="4">
    <source>
        <dbReference type="ARBA" id="ARBA00022694"/>
    </source>
</evidence>
<feature type="domain" description="Lysidine-tRNA(Ile) synthetase C-terminal" evidence="9">
    <location>
        <begin position="383"/>
        <end position="455"/>
    </location>
</feature>
<dbReference type="PANTHER" id="PTHR43033">
    <property type="entry name" value="TRNA(ILE)-LYSIDINE SYNTHASE-RELATED"/>
    <property type="match status" value="1"/>
</dbReference>
<evidence type="ECO:0000256" key="2">
    <source>
        <dbReference type="ARBA" id="ARBA00022490"/>
    </source>
</evidence>
<dbReference type="Gene3D" id="3.40.50.620">
    <property type="entry name" value="HUPs"/>
    <property type="match status" value="1"/>
</dbReference>
<dbReference type="HAMAP" id="MF_01161">
    <property type="entry name" value="tRNA_Ile_lys_synt"/>
    <property type="match status" value="1"/>
</dbReference>
<dbReference type="Gene3D" id="3.50.40.10">
    <property type="entry name" value="Phenylalanyl-trna Synthetase, Chain B, domain 3"/>
    <property type="match status" value="1"/>
</dbReference>
<keyword evidence="2 8" id="KW-0963">Cytoplasm</keyword>
<dbReference type="Gene3D" id="1.20.59.20">
    <property type="match status" value="1"/>
</dbReference>
<feature type="binding site" evidence="8">
    <location>
        <begin position="21"/>
        <end position="26"/>
    </location>
    <ligand>
        <name>ATP</name>
        <dbReference type="ChEBI" id="CHEBI:30616"/>
    </ligand>
</feature>
<evidence type="ECO:0000313" key="11">
    <source>
        <dbReference type="Proteomes" id="UP000186112"/>
    </source>
</evidence>
<dbReference type="InterPro" id="IPR020825">
    <property type="entry name" value="Phe-tRNA_synthase-like_B3/B4"/>
</dbReference>
<dbReference type="Pfam" id="PF01171">
    <property type="entry name" value="ATP_bind_3"/>
    <property type="match status" value="1"/>
</dbReference>
<reference evidence="10 11" key="1">
    <citation type="submission" date="2016-02" db="EMBL/GenBank/DDBJ databases">
        <title>Genome sequence of Tissierella creatinophila DSM 6911.</title>
        <authorList>
            <person name="Poehlein A."/>
            <person name="Daniel R."/>
        </authorList>
    </citation>
    <scope>NUCLEOTIDE SEQUENCE [LARGE SCALE GENOMIC DNA]</scope>
    <source>
        <strain evidence="10 11">DSM 6911</strain>
    </source>
</reference>
<comment type="caution">
    <text evidence="10">The sequence shown here is derived from an EMBL/GenBank/DDBJ whole genome shotgun (WGS) entry which is preliminary data.</text>
</comment>
<keyword evidence="6 8" id="KW-0067">ATP-binding</keyword>
<keyword evidence="4 8" id="KW-0819">tRNA processing</keyword>
<keyword evidence="5 8" id="KW-0547">Nucleotide-binding</keyword>
<comment type="subcellular location">
    <subcellularLocation>
        <location evidence="1 8">Cytoplasm</location>
    </subcellularLocation>
</comment>
<evidence type="ECO:0000313" key="10">
    <source>
        <dbReference type="EMBL" id="OLS03002.1"/>
    </source>
</evidence>
<dbReference type="EC" id="6.3.4.19" evidence="8"/>
<dbReference type="GO" id="GO:0032267">
    <property type="term" value="F:tRNA(Ile)-lysidine synthase activity"/>
    <property type="evidence" value="ECO:0007669"/>
    <property type="project" value="UniProtKB-EC"/>
</dbReference>
<keyword evidence="11" id="KW-1185">Reference proteome</keyword>
<dbReference type="InterPro" id="IPR012795">
    <property type="entry name" value="tRNA_Ile_lys_synt_N"/>
</dbReference>
<evidence type="ECO:0000256" key="7">
    <source>
        <dbReference type="ARBA" id="ARBA00048539"/>
    </source>
</evidence>
<evidence type="ECO:0000259" key="9">
    <source>
        <dbReference type="SMART" id="SM00977"/>
    </source>
</evidence>
<sequence length="469" mass="54334">MKTIDKYNIIEKDDNIVLGLSGGPDSMALLYLLIEIRKKIYFNILIAHVNHGVRGDEALRDEMFVKEVANNLNLPFFATRVDMVGIAKKEGITAEEAGRKLRYGFFREIIKAQGSGKIAVAHNKKDQAETLLMRIMRGTGVDGLKGMDFQTGDIIRPLLNIDRCEIEKYIEDRKIPTVLDKTNLESIYTRNKIRIELIPYIEKNFNPNIVDTLYRLSENASLDSGFLEEYSIKKYNSIIKKKDDTCIILNYEGFKMQDKAIKRRIIRKTILDLIDTLQGIEEVHISLVVEVFDREETGKVINLPSGIIARVSYKDLIIEKVKVKSNKEESISKEIYDLNIGNNILEDYGLEIDLEIVERKDIDFKKTSKNIKYFDYTKIVGGIFIRTRDFGDRFNPFGMKGTKKLKDYFIDEKIPRDLREKLPLFVDEENIIWVIGYRTSEKYKISKDTTKVLKAEVKRLKPKEENDEK</sequence>
<dbReference type="NCBIfam" id="TIGR02433">
    <property type="entry name" value="lysidine_TilS_C"/>
    <property type="match status" value="1"/>
</dbReference>
<evidence type="ECO:0000256" key="6">
    <source>
        <dbReference type="ARBA" id="ARBA00022840"/>
    </source>
</evidence>
<dbReference type="PANTHER" id="PTHR43033:SF1">
    <property type="entry name" value="TRNA(ILE)-LYSIDINE SYNTHASE-RELATED"/>
    <property type="match status" value="1"/>
</dbReference>
<dbReference type="AlphaFoldDB" id="A0A1U7M6Q4"/>
<dbReference type="InterPro" id="IPR012094">
    <property type="entry name" value="tRNA_Ile_lys_synt"/>
</dbReference>
<comment type="domain">
    <text evidence="8">The N-terminal region contains the highly conserved SGGXDS motif, predicted to be a P-loop motif involved in ATP binding.</text>
</comment>
<name>A0A1U7M6Q4_TISCR</name>
<dbReference type="SUPFAM" id="SSF56037">
    <property type="entry name" value="PheT/TilS domain"/>
    <property type="match status" value="1"/>
</dbReference>
<dbReference type="Proteomes" id="UP000186112">
    <property type="component" value="Unassembled WGS sequence"/>
</dbReference>
<keyword evidence="3 8" id="KW-0436">Ligase</keyword>
<protein>
    <recommendedName>
        <fullName evidence="8">tRNA(Ile)-lysidine synthase</fullName>
        <ecNumber evidence="8">6.3.4.19</ecNumber>
    </recommendedName>
    <alternativeName>
        <fullName evidence="8">tRNA(Ile)-2-lysyl-cytidine synthase</fullName>
    </alternativeName>
    <alternativeName>
        <fullName evidence="8">tRNA(Ile)-lysidine synthetase</fullName>
    </alternativeName>
</protein>
<comment type="function">
    <text evidence="8">Ligates lysine onto the cytidine present at position 34 of the AUA codon-specific tRNA(Ile) that contains the anticodon CAU, in an ATP-dependent manner. Cytidine is converted to lysidine, thus changing the amino acid specificity of the tRNA from methionine to isoleucine.</text>
</comment>
<organism evidence="10 11">
    <name type="scientific">Tissierella creatinophila DSM 6911</name>
    <dbReference type="NCBI Taxonomy" id="1123403"/>
    <lineage>
        <taxon>Bacteria</taxon>
        <taxon>Bacillati</taxon>
        <taxon>Bacillota</taxon>
        <taxon>Tissierellia</taxon>
        <taxon>Tissierellales</taxon>
        <taxon>Tissierellaceae</taxon>
        <taxon>Tissierella</taxon>
    </lineage>
</organism>
<proteinExistence type="inferred from homology"/>
<evidence type="ECO:0000256" key="3">
    <source>
        <dbReference type="ARBA" id="ARBA00022598"/>
    </source>
</evidence>
<dbReference type="SMART" id="SM00977">
    <property type="entry name" value="TilS_C"/>
    <property type="match status" value="1"/>
</dbReference>
<comment type="catalytic activity">
    <reaction evidence="7 8">
        <text>cytidine(34) in tRNA(Ile2) + L-lysine + ATP = lysidine(34) in tRNA(Ile2) + AMP + diphosphate + H(+)</text>
        <dbReference type="Rhea" id="RHEA:43744"/>
        <dbReference type="Rhea" id="RHEA-COMP:10625"/>
        <dbReference type="Rhea" id="RHEA-COMP:10670"/>
        <dbReference type="ChEBI" id="CHEBI:15378"/>
        <dbReference type="ChEBI" id="CHEBI:30616"/>
        <dbReference type="ChEBI" id="CHEBI:32551"/>
        <dbReference type="ChEBI" id="CHEBI:33019"/>
        <dbReference type="ChEBI" id="CHEBI:82748"/>
        <dbReference type="ChEBI" id="CHEBI:83665"/>
        <dbReference type="ChEBI" id="CHEBI:456215"/>
        <dbReference type="EC" id="6.3.4.19"/>
    </reaction>
</comment>
<dbReference type="InterPro" id="IPR011063">
    <property type="entry name" value="TilS/TtcA_N"/>
</dbReference>
<dbReference type="SUPFAM" id="SSF82829">
    <property type="entry name" value="MesJ substrate recognition domain-like"/>
    <property type="match status" value="1"/>
</dbReference>
<dbReference type="EMBL" id="LTDM01000012">
    <property type="protein sequence ID" value="OLS03002.1"/>
    <property type="molecule type" value="Genomic_DNA"/>
</dbReference>
<evidence type="ECO:0000256" key="5">
    <source>
        <dbReference type="ARBA" id="ARBA00022741"/>
    </source>
</evidence>
<dbReference type="GO" id="GO:0005524">
    <property type="term" value="F:ATP binding"/>
    <property type="evidence" value="ECO:0007669"/>
    <property type="project" value="UniProtKB-UniRule"/>
</dbReference>
<dbReference type="InterPro" id="IPR012796">
    <property type="entry name" value="Lysidine-tRNA-synth_C"/>
</dbReference>
<dbReference type="InterPro" id="IPR014729">
    <property type="entry name" value="Rossmann-like_a/b/a_fold"/>
</dbReference>
<dbReference type="GO" id="GO:0006400">
    <property type="term" value="P:tRNA modification"/>
    <property type="evidence" value="ECO:0007669"/>
    <property type="project" value="UniProtKB-UniRule"/>
</dbReference>
<evidence type="ECO:0000256" key="8">
    <source>
        <dbReference type="HAMAP-Rule" id="MF_01161"/>
    </source>
</evidence>
<comment type="similarity">
    <text evidence="8">Belongs to the tRNA(Ile)-lysidine synthase family.</text>
</comment>
<dbReference type="SUPFAM" id="SSF52402">
    <property type="entry name" value="Adenine nucleotide alpha hydrolases-like"/>
    <property type="match status" value="1"/>
</dbReference>
<dbReference type="RefSeq" id="WP_233120148.1">
    <property type="nucleotide sequence ID" value="NZ_LTDM01000012.1"/>
</dbReference>
<accession>A0A1U7M6Q4</accession>
<evidence type="ECO:0000256" key="1">
    <source>
        <dbReference type="ARBA" id="ARBA00004496"/>
    </source>
</evidence>
<dbReference type="NCBIfam" id="TIGR02432">
    <property type="entry name" value="lysidine_TilS_N"/>
    <property type="match status" value="1"/>
</dbReference>
<dbReference type="GO" id="GO:0005737">
    <property type="term" value="C:cytoplasm"/>
    <property type="evidence" value="ECO:0007669"/>
    <property type="project" value="UniProtKB-SubCell"/>
</dbReference>
<dbReference type="CDD" id="cd01992">
    <property type="entry name" value="TilS_N"/>
    <property type="match status" value="1"/>
</dbReference>
<dbReference type="Pfam" id="PF11734">
    <property type="entry name" value="TilS_C"/>
    <property type="match status" value="1"/>
</dbReference>